<evidence type="ECO:0000256" key="1">
    <source>
        <dbReference type="ARBA" id="ARBA00007689"/>
    </source>
</evidence>
<gene>
    <name evidence="3" type="ORF">IC617_00165</name>
</gene>
<accession>A0A8J6QN79</accession>
<name>A0A8J6QN79_9GAMM</name>
<dbReference type="InterPro" id="IPR005545">
    <property type="entry name" value="YCII"/>
</dbReference>
<dbReference type="AlphaFoldDB" id="A0A8J6QN79"/>
<dbReference type="EMBL" id="JACXAF010000001">
    <property type="protein sequence ID" value="MBD1387829.1"/>
    <property type="molecule type" value="Genomic_DNA"/>
</dbReference>
<evidence type="ECO:0000313" key="4">
    <source>
        <dbReference type="Proteomes" id="UP000638014"/>
    </source>
</evidence>
<evidence type="ECO:0000259" key="2">
    <source>
        <dbReference type="Pfam" id="PF03795"/>
    </source>
</evidence>
<comment type="caution">
    <text evidence="3">The sequence shown here is derived from an EMBL/GenBank/DDBJ whole genome shotgun (WGS) entry which is preliminary data.</text>
</comment>
<dbReference type="Gene3D" id="3.30.70.1060">
    <property type="entry name" value="Dimeric alpha+beta barrel"/>
    <property type="match status" value="1"/>
</dbReference>
<dbReference type="Pfam" id="PF03795">
    <property type="entry name" value="YCII"/>
    <property type="match status" value="1"/>
</dbReference>
<dbReference type="SUPFAM" id="SSF54909">
    <property type="entry name" value="Dimeric alpha+beta barrel"/>
    <property type="match status" value="1"/>
</dbReference>
<dbReference type="PANTHER" id="PTHR37828">
    <property type="entry name" value="GSR2449 PROTEIN"/>
    <property type="match status" value="1"/>
</dbReference>
<reference evidence="3" key="1">
    <citation type="submission" date="2020-09" db="EMBL/GenBank/DDBJ databases">
        <title>A novel bacterium of genus Neiella, isolated from South China Sea.</title>
        <authorList>
            <person name="Huang H."/>
            <person name="Mo K."/>
            <person name="Hu Y."/>
        </authorList>
    </citation>
    <scope>NUCLEOTIDE SEQUENCE</scope>
    <source>
        <strain evidence="3">HB171785</strain>
    </source>
</reference>
<proteinExistence type="inferred from homology"/>
<feature type="domain" description="YCII-related" evidence="2">
    <location>
        <begin position="1"/>
        <end position="81"/>
    </location>
</feature>
<dbReference type="Proteomes" id="UP000638014">
    <property type="component" value="Unassembled WGS sequence"/>
</dbReference>
<dbReference type="PANTHER" id="PTHR37828:SF1">
    <property type="entry name" value="YCII-RELATED DOMAIN-CONTAINING PROTEIN"/>
    <property type="match status" value="1"/>
</dbReference>
<organism evidence="3 4">
    <name type="scientific">Neiella litorisoli</name>
    <dbReference type="NCBI Taxonomy" id="2771431"/>
    <lineage>
        <taxon>Bacteria</taxon>
        <taxon>Pseudomonadati</taxon>
        <taxon>Pseudomonadota</taxon>
        <taxon>Gammaproteobacteria</taxon>
        <taxon>Alteromonadales</taxon>
        <taxon>Echinimonadaceae</taxon>
        <taxon>Neiella</taxon>
    </lineage>
</organism>
<evidence type="ECO:0000313" key="3">
    <source>
        <dbReference type="EMBL" id="MBD1387829.1"/>
    </source>
</evidence>
<dbReference type="InterPro" id="IPR011008">
    <property type="entry name" value="Dimeric_a/b-barrel"/>
</dbReference>
<protein>
    <submittedName>
        <fullName evidence="3">GTP cyclohydrolase</fullName>
    </submittedName>
</protein>
<comment type="similarity">
    <text evidence="1">Belongs to the YciI family.</text>
</comment>
<dbReference type="RefSeq" id="WP_191142968.1">
    <property type="nucleotide sequence ID" value="NZ_JACXAF010000001.1"/>
</dbReference>
<keyword evidence="4" id="KW-1185">Reference proteome</keyword>
<sequence length="96" mass="11000">MFIVSITYCKPLEEVDRLIPQHIAFLDEQYRLGHFQLSGRKEPRTGGVILATVKGKADLEQILAQDPFYREQLASYEITEMVPSKSSEALKFLLEL</sequence>